<evidence type="ECO:0000256" key="2">
    <source>
        <dbReference type="ARBA" id="ARBA00013194"/>
    </source>
</evidence>
<dbReference type="EMBL" id="VEPZ02000209">
    <property type="protein sequence ID" value="KAE8729921.1"/>
    <property type="molecule type" value="Genomic_DNA"/>
</dbReference>
<dbReference type="InterPro" id="IPR043502">
    <property type="entry name" value="DNA/RNA_pol_sf"/>
</dbReference>
<evidence type="ECO:0000256" key="1">
    <source>
        <dbReference type="ARBA" id="ARBA00000971"/>
    </source>
</evidence>
<keyword evidence="7" id="KW-1133">Transmembrane helix</keyword>
<feature type="compositionally biased region" description="Polar residues" evidence="6">
    <location>
        <begin position="842"/>
        <end position="857"/>
    </location>
</feature>
<dbReference type="Gene3D" id="3.10.50.40">
    <property type="match status" value="1"/>
</dbReference>
<keyword evidence="4 5" id="KW-0413">Isomerase</keyword>
<feature type="transmembrane region" description="Helical" evidence="7">
    <location>
        <begin position="116"/>
        <end position="136"/>
    </location>
</feature>
<name>A0A6A3CRR4_HIBSY</name>
<feature type="compositionally biased region" description="Acidic residues" evidence="6">
    <location>
        <begin position="679"/>
        <end position="699"/>
    </location>
</feature>
<gene>
    <name evidence="10" type="ORF">F3Y22_tig00003041pilonHSYRG00161</name>
</gene>
<reference evidence="10" key="1">
    <citation type="submission" date="2019-09" db="EMBL/GenBank/DDBJ databases">
        <title>Draft genome information of white flower Hibiscus syriacus.</title>
        <authorList>
            <person name="Kim Y.-M."/>
        </authorList>
    </citation>
    <scope>NUCLEOTIDE SEQUENCE [LARGE SCALE GENOMIC DNA]</scope>
    <source>
        <strain evidence="10">YM2019G1</strain>
    </source>
</reference>
<dbReference type="InterPro" id="IPR041232">
    <property type="entry name" value="NPL"/>
</dbReference>
<evidence type="ECO:0000259" key="9">
    <source>
        <dbReference type="PROSITE" id="PS50878"/>
    </source>
</evidence>
<evidence type="ECO:0000256" key="5">
    <source>
        <dbReference type="PROSITE-ProRule" id="PRU00277"/>
    </source>
</evidence>
<dbReference type="AlphaFoldDB" id="A0A6A3CRR4"/>
<dbReference type="EC" id="5.2.1.8" evidence="2 5"/>
<evidence type="ECO:0000313" key="10">
    <source>
        <dbReference type="EMBL" id="KAE8729921.1"/>
    </source>
</evidence>
<feature type="compositionally biased region" description="Polar residues" evidence="6">
    <location>
        <begin position="372"/>
        <end position="390"/>
    </location>
</feature>
<dbReference type="Pfam" id="PF00254">
    <property type="entry name" value="FKBP_C"/>
    <property type="match status" value="1"/>
</dbReference>
<keyword evidence="7" id="KW-0472">Membrane</keyword>
<keyword evidence="7" id="KW-0812">Transmembrane</keyword>
<feature type="region of interest" description="Disordered" evidence="6">
    <location>
        <begin position="371"/>
        <end position="393"/>
    </location>
</feature>
<dbReference type="Pfam" id="PF17800">
    <property type="entry name" value="NPL"/>
    <property type="match status" value="1"/>
</dbReference>
<dbReference type="PROSITE" id="PS50878">
    <property type="entry name" value="RT_POL"/>
    <property type="match status" value="1"/>
</dbReference>
<protein>
    <recommendedName>
        <fullName evidence="2 5">peptidylprolyl isomerase</fullName>
        <ecNumber evidence="2 5">5.2.1.8</ecNumber>
    </recommendedName>
</protein>
<feature type="region of interest" description="Disordered" evidence="6">
    <location>
        <begin position="666"/>
        <end position="712"/>
    </location>
</feature>
<dbReference type="Proteomes" id="UP000436088">
    <property type="component" value="Unassembled WGS sequence"/>
</dbReference>
<proteinExistence type="predicted"/>
<dbReference type="Pfam" id="PF00078">
    <property type="entry name" value="RVT_1"/>
    <property type="match status" value="1"/>
</dbReference>
<dbReference type="InterPro" id="IPR001179">
    <property type="entry name" value="PPIase_FKBP_dom"/>
</dbReference>
<sequence length="1081" mass="121074">MQSSTLRRYTPTVVLVSKADEILQPQIPTLTPARPHNQSSLSISAKPIARIQANKPRTKTSIYSFVSAMLKALQLPNTFIGWTETCFKEARYYISFNESLIGFFKGARGIRQGDPLSPILFVLAMNVLSIILNMAATKGLFGYHPKCKKIGLTYLSFADDLLIFCKGNIESVSGVISVFDQFYEMSGLKLNAVKCELYTAGITFRNLEHILQSTQLILPQAIVNNIEQLCSRFFWKGTDKAATRARVSWQKICLAKSEGGLGLKDIKTWNKACMIQLIRTILEGEGSLWVAWIKSYVIKGEDFLLVDEIANSNRCIRCLLKLRAAAIPVLSIGATKTKDFWKELRSHLHLSLSKATSVPISDEISPHLRRYQSPSPAKSFTVRNGKSTKSTTEEVKSRLSCMQKVEEEVELSKASMESCPCELLDGNFGSYYCKNTTALKPEVSLESQRSVILRSLLLDFAEHPSYSEVTYQDKSSARKEKASVHFNGSIGNEDDYDEEQFEEMGDGYYEEVEDNDHDTKRLTSHTNFQLLTITNVNDEGVDLNKGPLREDPTKGLSGPSMIQGIEVKPGIPHPYHSGSVRGKLHIARATLGLGSSKQRAVLQCSVGHKSPIILCSLLPNHNETCSLDLKFDEDDDLVAFSVIGSQSIHLSGYFVADDRGHLRDEYESDSYGEDIAQTESEDESDSDDEYSDDFIDDNDREFYPPSPVPNSGVVLRRSWMMKNLQANLETEDEDGFPVSASHNSKEPQPETEKKREILLLKKTRRQEKMLPKRKVKGTDEESQQERRSKPVKGESKDPEQVMPVRNEQDHPHSNKVFGSDSDNVLGENFSKKKKKSKKKTTQLDQVAANASVSQSGDKGTFTLKSEEKQTASKLSQVRTFPNGLVVQELAMGKSNGKIASRGKQVSVHYIGKLQKNGKFFYSNVGRVPFKFRLGVGEIIKGWDVGVEGMRIGDKRNLIIPPAMWYACLFMVLRVLAARLPPNAWLEFDVELIGVRPDSAIHQQQPRPEDPNRSVEAQIVDPNPGRFLSEVSWLQVLGVSKGRGRKWGVMKLLCSPWPPIYGGRGDMLISSARKKKGRAWRE</sequence>
<dbReference type="PROSITE" id="PS50059">
    <property type="entry name" value="FKBP_PPIASE"/>
    <property type="match status" value="1"/>
</dbReference>
<evidence type="ECO:0000256" key="3">
    <source>
        <dbReference type="ARBA" id="ARBA00023110"/>
    </source>
</evidence>
<evidence type="ECO:0000256" key="4">
    <source>
        <dbReference type="ARBA" id="ARBA00023235"/>
    </source>
</evidence>
<evidence type="ECO:0000313" key="11">
    <source>
        <dbReference type="Proteomes" id="UP000436088"/>
    </source>
</evidence>
<evidence type="ECO:0000256" key="7">
    <source>
        <dbReference type="SAM" id="Phobius"/>
    </source>
</evidence>
<keyword evidence="11" id="KW-1185">Reference proteome</keyword>
<dbReference type="PANTHER" id="PTHR43811:SF19">
    <property type="entry name" value="39 KDA FK506-BINDING NUCLEAR PROTEIN"/>
    <property type="match status" value="1"/>
</dbReference>
<organism evidence="10 11">
    <name type="scientific">Hibiscus syriacus</name>
    <name type="common">Rose of Sharon</name>
    <dbReference type="NCBI Taxonomy" id="106335"/>
    <lineage>
        <taxon>Eukaryota</taxon>
        <taxon>Viridiplantae</taxon>
        <taxon>Streptophyta</taxon>
        <taxon>Embryophyta</taxon>
        <taxon>Tracheophyta</taxon>
        <taxon>Spermatophyta</taxon>
        <taxon>Magnoliopsida</taxon>
        <taxon>eudicotyledons</taxon>
        <taxon>Gunneridae</taxon>
        <taxon>Pentapetalae</taxon>
        <taxon>rosids</taxon>
        <taxon>malvids</taxon>
        <taxon>Malvales</taxon>
        <taxon>Malvaceae</taxon>
        <taxon>Malvoideae</taxon>
        <taxon>Hibiscus</taxon>
    </lineage>
</organism>
<dbReference type="Gene3D" id="2.60.120.340">
    <property type="entry name" value="Nucleoplasmin core domain"/>
    <property type="match status" value="1"/>
</dbReference>
<feature type="compositionally biased region" description="Basic and acidic residues" evidence="6">
    <location>
        <begin position="743"/>
        <end position="759"/>
    </location>
</feature>
<dbReference type="GO" id="GO:0003755">
    <property type="term" value="F:peptidyl-prolyl cis-trans isomerase activity"/>
    <property type="evidence" value="ECO:0007669"/>
    <property type="project" value="UniProtKB-KW"/>
</dbReference>
<dbReference type="GO" id="GO:0005730">
    <property type="term" value="C:nucleolus"/>
    <property type="evidence" value="ECO:0007669"/>
    <property type="project" value="TreeGrafter"/>
</dbReference>
<dbReference type="SUPFAM" id="SSF54534">
    <property type="entry name" value="FKBP-like"/>
    <property type="match status" value="1"/>
</dbReference>
<feature type="region of interest" description="Disordered" evidence="6">
    <location>
        <begin position="730"/>
        <end position="860"/>
    </location>
</feature>
<dbReference type="PANTHER" id="PTHR43811">
    <property type="entry name" value="FKBP-TYPE PEPTIDYL-PROLYL CIS-TRANS ISOMERASE FKPA"/>
    <property type="match status" value="1"/>
</dbReference>
<feature type="compositionally biased region" description="Basic and acidic residues" evidence="6">
    <location>
        <begin position="766"/>
        <end position="799"/>
    </location>
</feature>
<evidence type="ECO:0000256" key="6">
    <source>
        <dbReference type="SAM" id="MobiDB-lite"/>
    </source>
</evidence>
<dbReference type="InterPro" id="IPR000477">
    <property type="entry name" value="RT_dom"/>
</dbReference>
<feature type="domain" description="Reverse transcriptase" evidence="9">
    <location>
        <begin position="1"/>
        <end position="240"/>
    </location>
</feature>
<evidence type="ECO:0000259" key="8">
    <source>
        <dbReference type="PROSITE" id="PS50059"/>
    </source>
</evidence>
<accession>A0A6A3CRR4</accession>
<comment type="caution">
    <text evidence="10">The sequence shown here is derived from an EMBL/GenBank/DDBJ whole genome shotgun (WGS) entry which is preliminary data.</text>
</comment>
<keyword evidence="3 5" id="KW-0697">Rotamase</keyword>
<feature type="compositionally biased region" description="Basic residues" evidence="6">
    <location>
        <begin position="831"/>
        <end position="840"/>
    </location>
</feature>
<feature type="domain" description="PPIase FKBP-type" evidence="8">
    <location>
        <begin position="902"/>
        <end position="995"/>
    </location>
</feature>
<comment type="catalytic activity">
    <reaction evidence="1 5">
        <text>[protein]-peptidylproline (omega=180) = [protein]-peptidylproline (omega=0)</text>
        <dbReference type="Rhea" id="RHEA:16237"/>
        <dbReference type="Rhea" id="RHEA-COMP:10747"/>
        <dbReference type="Rhea" id="RHEA-COMP:10748"/>
        <dbReference type="ChEBI" id="CHEBI:83833"/>
        <dbReference type="ChEBI" id="CHEBI:83834"/>
        <dbReference type="EC" id="5.2.1.8"/>
    </reaction>
</comment>
<dbReference type="SUPFAM" id="SSF56672">
    <property type="entry name" value="DNA/RNA polymerases"/>
    <property type="match status" value="1"/>
</dbReference>
<dbReference type="InterPro" id="IPR046357">
    <property type="entry name" value="PPIase_dom_sf"/>
</dbReference>